<dbReference type="EMBL" id="VSSQ01011414">
    <property type="protein sequence ID" value="MPM46785.1"/>
    <property type="molecule type" value="Genomic_DNA"/>
</dbReference>
<comment type="caution">
    <text evidence="1">The sequence shown here is derived from an EMBL/GenBank/DDBJ whole genome shotgun (WGS) entry which is preliminary data.</text>
</comment>
<sequence>MDFFRIFELGDVIVAAQYVIHELFQRAGPLREVHDEVVLQTLIEQ</sequence>
<gene>
    <name evidence="1" type="ORF">SDC9_93491</name>
</gene>
<evidence type="ECO:0000313" key="1">
    <source>
        <dbReference type="EMBL" id="MPM46785.1"/>
    </source>
</evidence>
<dbReference type="AlphaFoldDB" id="A0A645A0R8"/>
<accession>A0A645A0R8</accession>
<protein>
    <submittedName>
        <fullName evidence="1">Uncharacterized protein</fullName>
    </submittedName>
</protein>
<organism evidence="1">
    <name type="scientific">bioreactor metagenome</name>
    <dbReference type="NCBI Taxonomy" id="1076179"/>
    <lineage>
        <taxon>unclassified sequences</taxon>
        <taxon>metagenomes</taxon>
        <taxon>ecological metagenomes</taxon>
    </lineage>
</organism>
<proteinExistence type="predicted"/>
<name>A0A645A0R8_9ZZZZ</name>
<reference evidence="1" key="1">
    <citation type="submission" date="2019-08" db="EMBL/GenBank/DDBJ databases">
        <authorList>
            <person name="Kucharzyk K."/>
            <person name="Murdoch R.W."/>
            <person name="Higgins S."/>
            <person name="Loffler F."/>
        </authorList>
    </citation>
    <scope>NUCLEOTIDE SEQUENCE</scope>
</reference>